<keyword evidence="2" id="KW-0812">Transmembrane</keyword>
<keyword evidence="1" id="KW-0175">Coiled coil</keyword>
<evidence type="ECO:0000313" key="4">
    <source>
        <dbReference type="Proteomes" id="UP000293036"/>
    </source>
</evidence>
<dbReference type="OrthoDB" id="3268261at2"/>
<dbReference type="Proteomes" id="UP000293036">
    <property type="component" value="Unassembled WGS sequence"/>
</dbReference>
<gene>
    <name evidence="3" type="ORF">EZJ44_02910</name>
</gene>
<dbReference type="AlphaFoldDB" id="A0A4Q9V1E2"/>
<name>A0A4Q9V1E2_9ACTO</name>
<protein>
    <submittedName>
        <fullName evidence="3">Uncharacterized protein</fullName>
    </submittedName>
</protein>
<feature type="coiled-coil region" evidence="1">
    <location>
        <begin position="872"/>
        <end position="899"/>
    </location>
</feature>
<evidence type="ECO:0000256" key="1">
    <source>
        <dbReference type="SAM" id="Coils"/>
    </source>
</evidence>
<evidence type="ECO:0000256" key="2">
    <source>
        <dbReference type="SAM" id="Phobius"/>
    </source>
</evidence>
<accession>A0A4Q9V1E2</accession>
<keyword evidence="2" id="KW-1133">Transmembrane helix</keyword>
<feature type="transmembrane region" description="Helical" evidence="2">
    <location>
        <begin position="12"/>
        <end position="34"/>
    </location>
</feature>
<keyword evidence="2" id="KW-0472">Membrane</keyword>
<keyword evidence="4" id="KW-1185">Reference proteome</keyword>
<reference evidence="3 4" key="1">
    <citation type="submission" date="2019-02" db="EMBL/GenBank/DDBJ databases">
        <title>Arcanobacterium bovis sp. nov., isolated from the milk of a cow with mastitis.</title>
        <authorList>
            <person name="Sammra O."/>
            <person name="Foster G."/>
            <person name="Hassan A."/>
            <person name="Alssahen M."/>
            <person name="Laemmler C."/>
            <person name="Borowiak M."/>
            <person name="Malorny B."/>
            <person name="Abdulmawjood A."/>
        </authorList>
    </citation>
    <scope>NUCLEOTIDE SEQUENCE [LARGE SCALE GENOMIC DNA]</scope>
    <source>
        <strain evidence="3 4">C605018/01/1</strain>
    </source>
</reference>
<comment type="caution">
    <text evidence="3">The sequence shown here is derived from an EMBL/GenBank/DDBJ whole genome shotgun (WGS) entry which is preliminary data.</text>
</comment>
<dbReference type="RefSeq" id="WP_131279938.1">
    <property type="nucleotide sequence ID" value="NZ_JBHSLR010000009.1"/>
</dbReference>
<organism evidence="3 4">
    <name type="scientific">Arcanobacterium bovis</name>
    <dbReference type="NCBI Taxonomy" id="2529275"/>
    <lineage>
        <taxon>Bacteria</taxon>
        <taxon>Bacillati</taxon>
        <taxon>Actinomycetota</taxon>
        <taxon>Actinomycetes</taxon>
        <taxon>Actinomycetales</taxon>
        <taxon>Actinomycetaceae</taxon>
        <taxon>Arcanobacterium</taxon>
    </lineage>
</organism>
<evidence type="ECO:0000313" key="3">
    <source>
        <dbReference type="EMBL" id="TBW22863.1"/>
    </source>
</evidence>
<sequence length="918" mass="96974">MKRSLAKRAACWLAVCIAMMVLYSYAFTVSAFALNKDSDAKQPMQVTTLQVDSAGTISHIQRLKSTNDGSAKVVERIEESQVVEDLPVRIITSYSSKASSGTHLSKIDGNDGTTRFDIDIQNITAKPQAISYDSNARNQSVTELVSLPLTAIASVRLKGVSPSSVVIADKGAGASPMSGVTNGVVSVDKEGNTIVQWAAVLAPPVLSGEAVFSLVLDGQDVKVPQFDVAIQPGFTGELTQASDSTSETLVSKTIETLSQVGTVLGESGKALSDARLMLAESANNIGHQTISDLNESSRRIVSSGKTLSVSLISLEQSLSSQLHSTGNTVLGELQNTTNQMIDLLGDPKQPIPHVSVASDTCKMEIDPSEDQKLSSTHSVLGVIANLAARLDAYANVSDSCKENIRLEINSLLGPINPTENECKTDSVSLTCNIRHGAETFDAAIKSNLADSMRAVSVISADPTASAVTKMEQLTADIELLKQREAELSVSLKSDTIDSATQSLQNSLNSIKNSLSVVKNQISIVEQTLNTEANDNASQENQIQALKKTICIESGQTIESATGTVKNPASISQTVAESMLRILSETRCPSIDTATDGARYITTASSSIEGYASKQKTAVEDLQKLLGVNGESLSVKENLEKITTSLNSAQQNLDSLQQAHGTNSADVWMHISALNNSITAISTLEADVAKQVVDINNRREGLKADLEQILSAGSAGLDQANKTQMDQSVNAINGTREDVISMNSGMIDGLSSDLRRTAQKVYGDGLAAVNGVAGGIKRLNDGLGSTTIDKLSKSSQVMSGMLGDAVRDSDGAYQLLSQDILRVLADIGTNASNGGGLLGVIAASDGQLGVTDVKLSTSTSAMSSFENLQRAQLDQYFMRQAQLRAALARLENQNSGAQSQQHSVSKGIYSFEIGSDGSK</sequence>
<proteinExistence type="predicted"/>
<dbReference type="EMBL" id="SJDT01000002">
    <property type="protein sequence ID" value="TBW22863.1"/>
    <property type="molecule type" value="Genomic_DNA"/>
</dbReference>